<keyword evidence="9" id="KW-1205">Fibrinolytic toxin</keyword>
<dbReference type="GO" id="GO:0006508">
    <property type="term" value="P:proteolysis"/>
    <property type="evidence" value="ECO:0007669"/>
    <property type="project" value="UniProtKB-KW"/>
</dbReference>
<dbReference type="InterPro" id="IPR001314">
    <property type="entry name" value="Peptidase_S1A"/>
</dbReference>
<feature type="domain" description="Peptidase S1" evidence="10">
    <location>
        <begin position="170"/>
        <end position="418"/>
    </location>
</feature>
<evidence type="ECO:0000256" key="6">
    <source>
        <dbReference type="ARBA" id="ARBA00023180"/>
    </source>
</evidence>
<sequence length="430" mass="48755">MILTRLSVVGISPAFKVENVYFLDFNVIDCFYKDNKRYVCCVETTKITPVTSNPLEQKPPEPITERELVKFHKEGLLQSNIIECRFNGTFPVKCCRIVHDFTTLKFNEPPKCPVLEKPYARSNLSPHQSVIYDACYAYSRLGSKCLPSKMYDGYYRDDCHRFRSDVKKKISGGDPAKFKKFPHMAVTGCRKDPAINITWIGGGSLISEYFILTAAHAIGFPDLGVVKYALMGTIYKNDTRSGELYHIVKIIKHPEHNPKTKQNDIALLKVHTRVVFSDFIRPACLTFPGSKEYEYTACTVAGWGKIGERNDTSDVLLKATVYQEYNHSNCQNNLHQKSFVWDSTTMICAKSGEARPDQDTCQGDSGGPLMTMSSRYVPCSYFVAGIVSWGSRCGVHMYGSYTNASYDKYQEWIVENVWPLQLNARKINLS</sequence>
<proteinExistence type="predicted"/>
<dbReference type="InParanoid" id="A0A0N1ID32"/>
<evidence type="ECO:0000313" key="12">
    <source>
        <dbReference type="Proteomes" id="UP000053240"/>
    </source>
</evidence>
<dbReference type="SUPFAM" id="SSF50494">
    <property type="entry name" value="Trypsin-like serine proteases"/>
    <property type="match status" value="1"/>
</dbReference>
<comment type="subcellular location">
    <subcellularLocation>
        <location evidence="1">Secreted</location>
        <location evidence="1">Extracellular space</location>
    </subcellularLocation>
</comment>
<evidence type="ECO:0000256" key="4">
    <source>
        <dbReference type="ARBA" id="ARBA00022729"/>
    </source>
</evidence>
<organism evidence="11 12">
    <name type="scientific">Papilio machaon</name>
    <name type="common">Old World swallowtail butterfly</name>
    <dbReference type="NCBI Taxonomy" id="76193"/>
    <lineage>
        <taxon>Eukaryota</taxon>
        <taxon>Metazoa</taxon>
        <taxon>Ecdysozoa</taxon>
        <taxon>Arthropoda</taxon>
        <taxon>Hexapoda</taxon>
        <taxon>Insecta</taxon>
        <taxon>Pterygota</taxon>
        <taxon>Neoptera</taxon>
        <taxon>Endopterygota</taxon>
        <taxon>Lepidoptera</taxon>
        <taxon>Glossata</taxon>
        <taxon>Ditrysia</taxon>
        <taxon>Papilionoidea</taxon>
        <taxon>Papilionidae</taxon>
        <taxon>Papilioninae</taxon>
        <taxon>Papilio</taxon>
    </lineage>
</organism>
<dbReference type="STRING" id="76193.A0A0N1ID32"/>
<keyword evidence="11" id="KW-0472">Membrane</keyword>
<keyword evidence="5" id="KW-1015">Disulfide bond</keyword>
<evidence type="ECO:0000256" key="5">
    <source>
        <dbReference type="ARBA" id="ARBA00023157"/>
    </source>
</evidence>
<evidence type="ECO:0000256" key="9">
    <source>
        <dbReference type="ARBA" id="ARBA00084094"/>
    </source>
</evidence>
<accession>A0A0N1ID32</accession>
<dbReference type="GO" id="GO:0004252">
    <property type="term" value="F:serine-type endopeptidase activity"/>
    <property type="evidence" value="ECO:0007669"/>
    <property type="project" value="InterPro"/>
</dbReference>
<dbReference type="GO" id="GO:0090729">
    <property type="term" value="F:toxin activity"/>
    <property type="evidence" value="ECO:0007669"/>
    <property type="project" value="UniProtKB-KW"/>
</dbReference>
<keyword evidence="12" id="KW-1185">Reference proteome</keyword>
<dbReference type="CDD" id="cd00190">
    <property type="entry name" value="Tryp_SPc"/>
    <property type="match status" value="1"/>
</dbReference>
<keyword evidence="2" id="KW-0964">Secreted</keyword>
<keyword evidence="7" id="KW-1199">Hemostasis impairing toxin</keyword>
<dbReference type="PANTHER" id="PTHR24252">
    <property type="entry name" value="ACROSIN-RELATED"/>
    <property type="match status" value="1"/>
</dbReference>
<keyword evidence="11" id="KW-0378">Hydrolase</keyword>
<dbReference type="SMART" id="SM00020">
    <property type="entry name" value="Tryp_SPc"/>
    <property type="match status" value="1"/>
</dbReference>
<dbReference type="InterPro" id="IPR009003">
    <property type="entry name" value="Peptidase_S1_PA"/>
</dbReference>
<dbReference type="GO" id="GO:0005576">
    <property type="term" value="C:extracellular region"/>
    <property type="evidence" value="ECO:0007669"/>
    <property type="project" value="UniProtKB-SubCell"/>
</dbReference>
<dbReference type="Proteomes" id="UP000053240">
    <property type="component" value="Unassembled WGS sequence"/>
</dbReference>
<dbReference type="Pfam" id="PF00089">
    <property type="entry name" value="Trypsin"/>
    <property type="match status" value="1"/>
</dbReference>
<name>A0A0N1ID32_PAPMA</name>
<dbReference type="Gene3D" id="2.40.10.10">
    <property type="entry name" value="Trypsin-like serine proteases"/>
    <property type="match status" value="1"/>
</dbReference>
<evidence type="ECO:0000256" key="3">
    <source>
        <dbReference type="ARBA" id="ARBA00022656"/>
    </source>
</evidence>
<dbReference type="FunFam" id="2.40.10.10:FF:000054">
    <property type="entry name" value="Complement C1r subcomponent"/>
    <property type="match status" value="1"/>
</dbReference>
<evidence type="ECO:0000259" key="10">
    <source>
        <dbReference type="PROSITE" id="PS50240"/>
    </source>
</evidence>
<dbReference type="PROSITE" id="PS00135">
    <property type="entry name" value="TRYPSIN_SER"/>
    <property type="match status" value="1"/>
</dbReference>
<keyword evidence="6" id="KW-0325">Glycoprotein</keyword>
<gene>
    <name evidence="11" type="ORF">RR48_01389</name>
</gene>
<dbReference type="PROSITE" id="PS50240">
    <property type="entry name" value="TRYPSIN_DOM"/>
    <property type="match status" value="1"/>
</dbReference>
<keyword evidence="11" id="KW-0645">Protease</keyword>
<comment type="function">
    <text evidence="8">Fibrinolytic activity; shows preferential cleavage of Arg-Gly bonds in all three fibrinogen chains. Contact with the caterpillars causes severe bleeding, due the anticoagulant effect of the protein.</text>
</comment>
<dbReference type="FunFam" id="2.40.10.10:FF:000068">
    <property type="entry name" value="transmembrane protease serine 2"/>
    <property type="match status" value="1"/>
</dbReference>
<evidence type="ECO:0000256" key="7">
    <source>
        <dbReference type="ARBA" id="ARBA00023240"/>
    </source>
</evidence>
<evidence type="ECO:0000256" key="8">
    <source>
        <dbReference type="ARBA" id="ARBA00055534"/>
    </source>
</evidence>
<protein>
    <submittedName>
        <fullName evidence="11">Transmembrane protease serine 2</fullName>
    </submittedName>
</protein>
<keyword evidence="11" id="KW-0812">Transmembrane</keyword>
<dbReference type="PANTHER" id="PTHR24252:SF7">
    <property type="entry name" value="HYALIN"/>
    <property type="match status" value="1"/>
</dbReference>
<dbReference type="PRINTS" id="PR00722">
    <property type="entry name" value="CHYMOTRYPSIN"/>
</dbReference>
<reference evidence="11 12" key="1">
    <citation type="journal article" date="2015" name="Nat. Commun.">
        <title>Outbred genome sequencing and CRISPR/Cas9 gene editing in butterflies.</title>
        <authorList>
            <person name="Li X."/>
            <person name="Fan D."/>
            <person name="Zhang W."/>
            <person name="Liu G."/>
            <person name="Zhang L."/>
            <person name="Zhao L."/>
            <person name="Fang X."/>
            <person name="Chen L."/>
            <person name="Dong Y."/>
            <person name="Chen Y."/>
            <person name="Ding Y."/>
            <person name="Zhao R."/>
            <person name="Feng M."/>
            <person name="Zhu Y."/>
            <person name="Feng Y."/>
            <person name="Jiang X."/>
            <person name="Zhu D."/>
            <person name="Xiang H."/>
            <person name="Feng X."/>
            <person name="Li S."/>
            <person name="Wang J."/>
            <person name="Zhang G."/>
            <person name="Kronforst M.R."/>
            <person name="Wang W."/>
        </authorList>
    </citation>
    <scope>NUCLEOTIDE SEQUENCE [LARGE SCALE GENOMIC DNA]</scope>
    <source>
        <strain evidence="11">Ya'a_city_454_Pm</strain>
        <tissue evidence="11">Whole body</tissue>
    </source>
</reference>
<keyword evidence="4" id="KW-0732">Signal</keyword>
<dbReference type="InterPro" id="IPR033116">
    <property type="entry name" value="TRYPSIN_SER"/>
</dbReference>
<evidence type="ECO:0000256" key="1">
    <source>
        <dbReference type="ARBA" id="ARBA00004239"/>
    </source>
</evidence>
<keyword evidence="3" id="KW-0800">Toxin</keyword>
<evidence type="ECO:0000313" key="11">
    <source>
        <dbReference type="EMBL" id="KPJ11821.1"/>
    </source>
</evidence>
<dbReference type="AlphaFoldDB" id="A0A0N1ID32"/>
<dbReference type="EMBL" id="KQ460857">
    <property type="protein sequence ID" value="KPJ11821.1"/>
    <property type="molecule type" value="Genomic_DNA"/>
</dbReference>
<dbReference type="InterPro" id="IPR001254">
    <property type="entry name" value="Trypsin_dom"/>
</dbReference>
<dbReference type="InterPro" id="IPR043504">
    <property type="entry name" value="Peptidase_S1_PA_chymotrypsin"/>
</dbReference>
<evidence type="ECO:0000256" key="2">
    <source>
        <dbReference type="ARBA" id="ARBA00022525"/>
    </source>
</evidence>